<dbReference type="InterPro" id="IPR036396">
    <property type="entry name" value="Cyt_P450_sf"/>
</dbReference>
<dbReference type="Proteomes" id="UP000631114">
    <property type="component" value="Unassembled WGS sequence"/>
</dbReference>
<proteinExistence type="inferred from homology"/>
<evidence type="ECO:0000256" key="1">
    <source>
        <dbReference type="ARBA" id="ARBA00010617"/>
    </source>
</evidence>
<name>A0A835IAE3_9MAGN</name>
<dbReference type="GO" id="GO:0044550">
    <property type="term" value="P:secondary metabolite biosynthetic process"/>
    <property type="evidence" value="ECO:0007669"/>
    <property type="project" value="UniProtKB-ARBA"/>
</dbReference>
<reference evidence="5 6" key="1">
    <citation type="submission" date="2020-10" db="EMBL/GenBank/DDBJ databases">
        <title>The Coptis chinensis genome and diversification of protoberbering-type alkaloids.</title>
        <authorList>
            <person name="Wang B."/>
            <person name="Shu S."/>
            <person name="Song C."/>
            <person name="Liu Y."/>
        </authorList>
    </citation>
    <scope>NUCLEOTIDE SEQUENCE [LARGE SCALE GENOMIC DNA]</scope>
    <source>
        <strain evidence="5">HL-2020</strain>
        <tissue evidence="5">Leaf</tissue>
    </source>
</reference>
<dbReference type="GO" id="GO:0005506">
    <property type="term" value="F:iron ion binding"/>
    <property type="evidence" value="ECO:0007669"/>
    <property type="project" value="InterPro"/>
</dbReference>
<dbReference type="AlphaFoldDB" id="A0A835IAE3"/>
<dbReference type="EMBL" id="JADFTS010000004">
    <property type="protein sequence ID" value="KAF9612253.1"/>
    <property type="molecule type" value="Genomic_DNA"/>
</dbReference>
<comment type="caution">
    <text evidence="5">The sequence shown here is derived from an EMBL/GenBank/DDBJ whole genome shotgun (WGS) entry which is preliminary data.</text>
</comment>
<dbReference type="OrthoDB" id="1470350at2759"/>
<dbReference type="SUPFAM" id="SSF48264">
    <property type="entry name" value="Cytochrome P450"/>
    <property type="match status" value="1"/>
</dbReference>
<dbReference type="GO" id="GO:0020037">
    <property type="term" value="F:heme binding"/>
    <property type="evidence" value="ECO:0007669"/>
    <property type="project" value="InterPro"/>
</dbReference>
<evidence type="ECO:0000313" key="6">
    <source>
        <dbReference type="Proteomes" id="UP000631114"/>
    </source>
</evidence>
<dbReference type="InterPro" id="IPR001128">
    <property type="entry name" value="Cyt_P450"/>
</dbReference>
<evidence type="ECO:0000256" key="3">
    <source>
        <dbReference type="ARBA" id="ARBA00023002"/>
    </source>
</evidence>
<keyword evidence="3" id="KW-0560">Oxidoreductase</keyword>
<keyword evidence="6" id="KW-1185">Reference proteome</keyword>
<sequence>MEFMGYPETILAVVCFLFLHHLSNKSLPTNWPFIGMLPALALNSQRVHDWSTYILSQTGCTFWFKGPWFANMNLLCTSDPANMRHIFSTNFSNYPKGTEFKEFFDILGDGIFNSDFESWKTQRKTAHQLINNKKFQSFLEETSSSKVQNGLIPVLEHVLEQNRVVDLQDLFKRFTFDNTIILLSGIDPGSLSIEFNTFPYAEALDDAEEAIFYRHIMPTSCWKFKRLLGIGTEKKTAKLRRVSISS</sequence>
<gene>
    <name evidence="5" type="ORF">IFM89_038675</name>
</gene>
<dbReference type="Pfam" id="PF00067">
    <property type="entry name" value="p450"/>
    <property type="match status" value="1"/>
</dbReference>
<keyword evidence="2" id="KW-0479">Metal-binding</keyword>
<dbReference type="PANTHER" id="PTHR24296">
    <property type="entry name" value="CYTOCHROME P450"/>
    <property type="match status" value="1"/>
</dbReference>
<dbReference type="GO" id="GO:0016705">
    <property type="term" value="F:oxidoreductase activity, acting on paired donors, with incorporation or reduction of molecular oxygen"/>
    <property type="evidence" value="ECO:0007669"/>
    <property type="project" value="InterPro"/>
</dbReference>
<evidence type="ECO:0000313" key="5">
    <source>
        <dbReference type="EMBL" id="KAF9612253.1"/>
    </source>
</evidence>
<organism evidence="5 6">
    <name type="scientific">Coptis chinensis</name>
    <dbReference type="NCBI Taxonomy" id="261450"/>
    <lineage>
        <taxon>Eukaryota</taxon>
        <taxon>Viridiplantae</taxon>
        <taxon>Streptophyta</taxon>
        <taxon>Embryophyta</taxon>
        <taxon>Tracheophyta</taxon>
        <taxon>Spermatophyta</taxon>
        <taxon>Magnoliopsida</taxon>
        <taxon>Ranunculales</taxon>
        <taxon>Ranunculaceae</taxon>
        <taxon>Coptidoideae</taxon>
        <taxon>Coptis</taxon>
    </lineage>
</organism>
<dbReference type="GO" id="GO:0004497">
    <property type="term" value="F:monooxygenase activity"/>
    <property type="evidence" value="ECO:0007669"/>
    <property type="project" value="InterPro"/>
</dbReference>
<comment type="similarity">
    <text evidence="1">Belongs to the cytochrome P450 family.</text>
</comment>
<evidence type="ECO:0000256" key="2">
    <source>
        <dbReference type="ARBA" id="ARBA00022723"/>
    </source>
</evidence>
<evidence type="ECO:0000256" key="4">
    <source>
        <dbReference type="ARBA" id="ARBA00023004"/>
    </source>
</evidence>
<dbReference type="Gene3D" id="1.10.630.10">
    <property type="entry name" value="Cytochrome P450"/>
    <property type="match status" value="1"/>
</dbReference>
<keyword evidence="4" id="KW-0408">Iron</keyword>
<accession>A0A835IAE3</accession>
<evidence type="ECO:0008006" key="7">
    <source>
        <dbReference type="Google" id="ProtNLM"/>
    </source>
</evidence>
<protein>
    <recommendedName>
        <fullName evidence="7">Cytochrome P450</fullName>
    </recommendedName>
</protein>